<dbReference type="FunFam" id="3.40.366.10:FF:000002">
    <property type="entry name" value="Probable polyketide synthase 2"/>
    <property type="match status" value="1"/>
</dbReference>
<dbReference type="Proteomes" id="UP000674234">
    <property type="component" value="Unassembled WGS sequence"/>
</dbReference>
<feature type="active site" description="Proton donor; for dehydratase activity" evidence="9">
    <location>
        <position position="1109"/>
    </location>
</feature>
<dbReference type="PROSITE" id="PS00012">
    <property type="entry name" value="PHOSPHOPANTETHEINE"/>
    <property type="match status" value="2"/>
</dbReference>
<dbReference type="GO" id="GO:0004312">
    <property type="term" value="F:fatty acid synthase activity"/>
    <property type="evidence" value="ECO:0007669"/>
    <property type="project" value="TreeGrafter"/>
</dbReference>
<evidence type="ECO:0000313" key="16">
    <source>
        <dbReference type="Proteomes" id="UP000674234"/>
    </source>
</evidence>
<keyword evidence="4" id="KW-0597">Phosphoprotein</keyword>
<dbReference type="InterPro" id="IPR032821">
    <property type="entry name" value="PKS_assoc"/>
</dbReference>
<dbReference type="InterPro" id="IPR001227">
    <property type="entry name" value="Ac_transferase_dom_sf"/>
</dbReference>
<feature type="domain" description="PKS/mFAS DH" evidence="14">
    <location>
        <begin position="901"/>
        <end position="1189"/>
    </location>
</feature>
<feature type="region of interest" description="N-terminal hotdog fold" evidence="9">
    <location>
        <begin position="901"/>
        <end position="1024"/>
    </location>
</feature>
<dbReference type="Pfam" id="PF00550">
    <property type="entry name" value="PP-binding"/>
    <property type="match status" value="2"/>
</dbReference>
<dbReference type="CDD" id="cd08952">
    <property type="entry name" value="KR_1_SDR_x"/>
    <property type="match status" value="1"/>
</dbReference>
<sequence>MDTEAKLRDYLKRATADLRQARRDLVDIEERAAEPIAIIGMACRYPGGVRTPGQLWDLLDAGRDAITGFPQDRGWAVAEGDFTLEGGFLDDAGAFDPAVFGISPREALAMDPQQRLLLEISWEAFERAGIDPLGVKGSRTGVFAGVMYHDYAAQLTSLPDGVEGYLATGTSGSVVSGRVAYTFGLEGPALTIDTACSSSLVALHLAVQSLRRGECAMALAGGVTVMASPSTFVEFARQGGLAADGRCKPFAEAADGTGWSEGAGVLLVERLSDAQRLGHPILAVVRGSAVNQDGASNGLTAPNGPSQQRVILDALADARLTPAQVDAVEAHGTGTTLGDPIEAQALLATYGRDRDEPLRLGSLKSNLGHTQAAAGVGGVIKMVEAMRRGVLPKTLHVDAPSPHIDWSTGALELLTAARPWPETDAPRRAAVSSFGFSGTNAHVVLEQAPAGLAAPADTVVAPPPAVVPLPLAGADADGLRAWAATVRDHLTATGASLADVGATLITRGALPSRAVAWDLDGLDAVASGVGPVAGSPLGSSDVVFVYPGQGGQWLGMAAGLLDSPVFAGRLRECDAALAPLVGFSVEGVLRSGEGWLSRVEVVQPVLWAVGVALTAWWGAHGVRPAAVVGHSQGEVVAAVVAGALSVGDGARVVAARSGALVGLDGSGGMASVGADAGEVAGWLSGAEWSGLVVAVVNSPSQVVVAGERPLVEAFVSWCEGRGVRARLVEVGYASHSPQVDVVRDAVVTGLSGVRGAVPTIPWYSTVTGERVVDPVGEDYWWANLREPVRFASVVESLAADGFRLFAEVSGHPVLTLAVEQCVPDAGVWGTLRRGEDGPAAQIRALGEAWVRGVEVDWTAWPADGRWSPDLPTYPFQRTHYWLTAAPGAGDLAGAGLDDTGHPLLAAAVPVPESGTVVFTGHVSRATQPWLTDHDVLGDVLIPGAALVELALAAGERTDAPVVEELLIQAPLALPETGGVDLRVTVARPDPGAARRVVTIHSRSDREEPWTPHATGTLRPAGTAERAEPAGPADLAWPPRDAEPVDAEDLYAALADTGLRYGPAFQNLRRVWRRAGEILAEVALDGGGADGTGPGHDGYGGYGIHPALLDACLHALAAGGLVPGEDGAARLPFAFNGVRLHAVGAGSLRVRLTAGDGPETIRLHAADEAGLPVLDVGALAVRPVTAARIGAAPGLPLYGLDWVDAEAPAGQAVERQPISQPALPAITLGDALPGDPGDVLVLDCASGTTGESTVDGAAVRAETARLLETLRLFLGDERRAGTHLVVRTDGAIAAGAGDTVPGLVAAALWGLVRSAQNEHPGRITIVDAPTADRIPDVLAAGHPQAAVRDGRITVPRVVRHAATGGELPDLTGGTVVITGATGTLGRLIARHLVAAHGVRDLLLLSRSGGGPDLDGARVRAVACDVTDPEAVEAALRDVTVSAVIHTAGVLDDGLLEDLTPGRLDAVLRPKVDAAMNLHAATAGQPLAAFVLFSSAAGLLGNAGQANYAAANTFADAYAARLRAEGVPATSLAWGLWDTDEGMAGGLTDADRRRLRRGGVLPLEAAQGLALFDAALRAGTALAVPVALSLPALRSTADSGLLPPVLSGLVRRAPRRAATAGGADGFARRLAGLPEAEREQTAVELVRGTIAAVLGFASGAAVDGNRALRELGFDSLTAVELRNRLQPATGLTLPATLAFDYPNARAIARYLLDRALGSDRPAGGASPVRPGQARADEPIAIIGMACRFPGGVRSPEDLWRLLRDGVDAISGFPTDRGWDLTGTGFTQQGGFLYDAGHFDAGLFGISPREALAMDPQQRLLLEISWEAFERAGLDPLGLRGSRTGVFAGLMYHDYGTGLTTLPEGVEGYRATGVSGSVVSGRVAYVFGLEGPALTVDTACSSSLVSLHLAAESLRRGECELALAGGVSVMANPSTFVEVARQGGSAADGRCKPFSAAADGATWSEGAGVLLVERLSDAQRLGHPILAVVRGTAVNQDGASNGLTAPNGPSQQRVIRAALADAGLTPQDVDAVEAHGTGTALGDPIEAQALLTAYGQDRDEPLWLGSIKSNLGHTQAAAGVAGIMKMVLALGHGVLPRSLHIDAPSPHVDWESGAVALLDAERPWPVVDRPRRAGVSSFGISGTNAHVVLEQAPPASPEPENPEPPVVPLPLSGRDGGAPPAQARRLAAFLRDRPDVPPVDVAHTLAGRATLEHRAVALGVDALGALADGRPSPDVVTGVAGPAGGTVFVFPGQGGQWEGMAARLLDRSPAFAGRLRECDAALGRYLDYSVEAVLRQEPGTPSLDRLDVVQPMLFAVMVSLAAWWEEHGVTPAAVVGHSQGEIAAACVAGALTLDDAARIVALRSREMTAIAGAGAMLSVAAAEAGVAARIAAYQTAYDAADTAAHQPGDQDGPGRIRLEIAAVNGPASVIVAGAAGAIDELAAGYEADGVRVRRIKASAAGHSVQVEALRDRVLELLAPVRIAAGRVPWYSTVRAEPMTAEDGAAYWYDNLRRPVRFAAAVRRLLADGYRHFVEVSPHPVLTAGIQDVAAEAGDGVAVAGTLRRDEDGPDREIRALAEAWVAGVPVDWSTVLTGRRRAPDVPTYAFQHQHYWLADAPGAGGGGPDGGPDDDFWAAVEETDAAALGRTLGVDPGALAPVLPALAGWRRDRRERSRLDAWRFRIAFTPLPEPEPARLSGTWLVLHPADVDPGEVTLALIGAGAEVEHSTAVGRETLLARPYAGVVSLLALRDDDRAVLDTLALTRAIGGLDTALWILTRGAVAAVPADPASRLAPAQVWGLARTFALEHPEAWGGLLDLPETLDARAAGRIAAVLAGLDDEDQVAVRATGVLARRLLPAPADPAAPLWEPRGTVLITGGTGALGAHVARWAAGSGADHVVLTSRRGEAAPGAAELREELTALGARVTVAACDTADRAQVAALLAALPGPVNSVVHAAGTLAPVLLADTTPEELAAVRAGKVDGAVHLLDLLDPAHLDRVVLFSSNAGVWGSARQGVYGAANAALDALAEQARERGLPVTSVAWGLWAGGGMAEATGGEEYMRRRGFRGMAPDAAIAAMRQAAGAGETFLSVADVDWSVFAPAFAFARPRPLIADLPEVRAQRAATAAAPAADSGTELRRRLAAAPPHEHEQIVLEVVRGNAAAVLGHDSADAVDARRPFKEFGFDSLTAVDLRNRLTAATGLTLPATLVFDHPTPAAVARLLLDGLVTGDGATPDAVLATIDQLAEELAATAGDTALRLRVGMRLRGLLDGLDGLGDAGEPEQDAVSGTLEAASADELFRFIDELGVS</sequence>
<dbReference type="Pfam" id="PF18369">
    <property type="entry name" value="PKS_DE"/>
    <property type="match status" value="1"/>
</dbReference>
<evidence type="ECO:0000256" key="11">
    <source>
        <dbReference type="SAM" id="MobiDB-lite"/>
    </source>
</evidence>
<dbReference type="InterPro" id="IPR036299">
    <property type="entry name" value="Polyketide_synth_docking_sf"/>
</dbReference>
<dbReference type="Pfam" id="PF21089">
    <property type="entry name" value="PKS_DH_N"/>
    <property type="match status" value="1"/>
</dbReference>
<organism evidence="15 16">
    <name type="scientific">Microbispora oryzae</name>
    <dbReference type="NCBI Taxonomy" id="2806554"/>
    <lineage>
        <taxon>Bacteria</taxon>
        <taxon>Bacillati</taxon>
        <taxon>Actinomycetota</taxon>
        <taxon>Actinomycetes</taxon>
        <taxon>Streptosporangiales</taxon>
        <taxon>Streptosporangiaceae</taxon>
        <taxon>Microbispora</taxon>
    </lineage>
</organism>
<feature type="region of interest" description="C-terminal hotdog fold" evidence="9">
    <location>
        <begin position="1041"/>
        <end position="1189"/>
    </location>
</feature>
<dbReference type="PROSITE" id="PS52004">
    <property type="entry name" value="KS3_2"/>
    <property type="match status" value="2"/>
</dbReference>
<dbReference type="InterPro" id="IPR049551">
    <property type="entry name" value="PKS_DH_C"/>
</dbReference>
<evidence type="ECO:0000256" key="3">
    <source>
        <dbReference type="ARBA" id="ARBA00022450"/>
    </source>
</evidence>
<dbReference type="InterPro" id="IPR015083">
    <property type="entry name" value="NorB/c/GfsB-D-like_docking"/>
</dbReference>
<evidence type="ECO:0000256" key="4">
    <source>
        <dbReference type="ARBA" id="ARBA00022553"/>
    </source>
</evidence>
<feature type="domain" description="Carrier" evidence="12">
    <location>
        <begin position="3146"/>
        <end position="3221"/>
    </location>
</feature>
<dbReference type="InterPro" id="IPR013968">
    <property type="entry name" value="PKS_KR"/>
</dbReference>
<feature type="active site" description="Proton acceptor; for dehydratase activity" evidence="9">
    <location>
        <position position="933"/>
    </location>
</feature>
<dbReference type="CDD" id="cd00833">
    <property type="entry name" value="PKS"/>
    <property type="match status" value="2"/>
</dbReference>
<dbReference type="PANTHER" id="PTHR43775:SF51">
    <property type="entry name" value="INACTIVE PHENOLPHTHIOCEROL SYNTHESIS POLYKETIDE SYNTHASE TYPE I PKS1-RELATED"/>
    <property type="match status" value="1"/>
</dbReference>
<keyword evidence="3" id="KW-0596">Phosphopantetheine</keyword>
<dbReference type="CDD" id="cd08956">
    <property type="entry name" value="KR_3_FAS_SDR_x"/>
    <property type="match status" value="1"/>
</dbReference>
<evidence type="ECO:0000259" key="13">
    <source>
        <dbReference type="PROSITE" id="PS52004"/>
    </source>
</evidence>
<dbReference type="InterPro" id="IPR036291">
    <property type="entry name" value="NAD(P)-bd_dom_sf"/>
</dbReference>
<dbReference type="SMART" id="SM00825">
    <property type="entry name" value="PKS_KS"/>
    <property type="match status" value="2"/>
</dbReference>
<evidence type="ECO:0000259" key="14">
    <source>
        <dbReference type="PROSITE" id="PS52019"/>
    </source>
</evidence>
<feature type="coiled-coil region" evidence="10">
    <location>
        <begin position="4"/>
        <end position="31"/>
    </location>
</feature>
<dbReference type="NCBIfam" id="NF045894">
    <property type="entry name" value="PKS_plus_SDR"/>
    <property type="match status" value="1"/>
</dbReference>
<dbReference type="RefSeq" id="WP_210158204.1">
    <property type="nucleotide sequence ID" value="NZ_JAFCNB010000015.1"/>
</dbReference>
<reference evidence="15" key="1">
    <citation type="submission" date="2021-02" db="EMBL/GenBank/DDBJ databases">
        <title>Draft genome sequence of Microbispora sp. RL4-1S isolated from rice leaves in Thailand.</title>
        <authorList>
            <person name="Muangham S."/>
            <person name="Duangmal K."/>
        </authorList>
    </citation>
    <scope>NUCLEOTIDE SEQUENCE</scope>
    <source>
        <strain evidence="15">RL4-1S</strain>
    </source>
</reference>
<dbReference type="InterPro" id="IPR041618">
    <property type="entry name" value="PKS_DE"/>
</dbReference>
<dbReference type="InterPro" id="IPR042104">
    <property type="entry name" value="PKS_dehydratase_sf"/>
</dbReference>
<feature type="domain" description="Ketosynthase family 3 (KS3)" evidence="13">
    <location>
        <begin position="33"/>
        <end position="447"/>
    </location>
</feature>
<dbReference type="InterPro" id="IPR009081">
    <property type="entry name" value="PP-bd_ACP"/>
</dbReference>
<evidence type="ECO:0000256" key="9">
    <source>
        <dbReference type="PROSITE-ProRule" id="PRU01363"/>
    </source>
</evidence>
<dbReference type="GO" id="GO:0006633">
    <property type="term" value="P:fatty acid biosynthetic process"/>
    <property type="evidence" value="ECO:0007669"/>
    <property type="project" value="InterPro"/>
</dbReference>
<dbReference type="Gene3D" id="3.40.366.10">
    <property type="entry name" value="Malonyl-Coenzyme A Acyl Carrier Protein, domain 2"/>
    <property type="match status" value="2"/>
</dbReference>
<dbReference type="Gene3D" id="3.10.129.110">
    <property type="entry name" value="Polyketide synthase dehydratase"/>
    <property type="match status" value="1"/>
</dbReference>
<dbReference type="InterPro" id="IPR016036">
    <property type="entry name" value="Malonyl_transacylase_ACP-bd"/>
</dbReference>
<dbReference type="PROSITE" id="PS52019">
    <property type="entry name" value="PKS_MFAS_DH"/>
    <property type="match status" value="1"/>
</dbReference>
<evidence type="ECO:0000256" key="8">
    <source>
        <dbReference type="ARBA" id="ARBA00023315"/>
    </source>
</evidence>
<dbReference type="InterPro" id="IPR016039">
    <property type="entry name" value="Thiolase-like"/>
</dbReference>
<evidence type="ECO:0000256" key="10">
    <source>
        <dbReference type="SAM" id="Coils"/>
    </source>
</evidence>
<gene>
    <name evidence="15" type="ORF">JOL79_24245</name>
</gene>
<accession>A0A940WPK8</accession>
<proteinExistence type="predicted"/>
<dbReference type="SMART" id="SM01294">
    <property type="entry name" value="PKS_PP_betabranch"/>
    <property type="match status" value="2"/>
</dbReference>
<dbReference type="InterPro" id="IPR036736">
    <property type="entry name" value="ACP-like_sf"/>
</dbReference>
<evidence type="ECO:0000256" key="2">
    <source>
        <dbReference type="ARBA" id="ARBA00004792"/>
    </source>
</evidence>
<comment type="pathway">
    <text evidence="2">Antibiotic biosynthesis.</text>
</comment>
<protein>
    <submittedName>
        <fullName evidence="15">SDR family NAD(P)-dependent oxidoreductase</fullName>
    </submittedName>
</protein>
<dbReference type="Gene3D" id="3.30.70.3290">
    <property type="match status" value="2"/>
</dbReference>
<evidence type="ECO:0000256" key="5">
    <source>
        <dbReference type="ARBA" id="ARBA00022679"/>
    </source>
</evidence>
<dbReference type="Gene3D" id="3.40.50.720">
    <property type="entry name" value="NAD(P)-binding Rossmann-like Domain"/>
    <property type="match status" value="2"/>
</dbReference>
<dbReference type="SUPFAM" id="SSF101173">
    <property type="entry name" value="Docking domain B of the erythromycin polyketide synthase (DEBS)"/>
    <property type="match status" value="1"/>
</dbReference>
<dbReference type="InterPro" id="IPR006162">
    <property type="entry name" value="Ppantetheine_attach_site"/>
</dbReference>
<keyword evidence="5" id="KW-0808">Transferase</keyword>
<evidence type="ECO:0000256" key="6">
    <source>
        <dbReference type="ARBA" id="ARBA00023194"/>
    </source>
</evidence>
<dbReference type="InterPro" id="IPR050091">
    <property type="entry name" value="PKS_NRPS_Biosynth_Enz"/>
</dbReference>
<dbReference type="GO" id="GO:0033068">
    <property type="term" value="P:macrolide biosynthetic process"/>
    <property type="evidence" value="ECO:0007669"/>
    <property type="project" value="UniProtKB-ARBA"/>
</dbReference>
<keyword evidence="6" id="KW-0045">Antibiotic biosynthesis</keyword>
<dbReference type="SMART" id="SM00823">
    <property type="entry name" value="PKS_PP"/>
    <property type="match status" value="2"/>
</dbReference>
<dbReference type="InterPro" id="IPR014043">
    <property type="entry name" value="Acyl_transferase_dom"/>
</dbReference>
<dbReference type="InterPro" id="IPR020841">
    <property type="entry name" value="PKS_Beta-ketoAc_synthase_dom"/>
</dbReference>
<dbReference type="Gene3D" id="1.10.1200.10">
    <property type="entry name" value="ACP-like"/>
    <property type="match status" value="2"/>
</dbReference>
<dbReference type="Pfam" id="PF02801">
    <property type="entry name" value="Ketoacyl-synt_C"/>
    <property type="match status" value="2"/>
</dbReference>
<dbReference type="InterPro" id="IPR020807">
    <property type="entry name" value="PKS_DH"/>
</dbReference>
<feature type="domain" description="Ketosynthase family 3 (KS3)" evidence="13">
    <location>
        <begin position="1734"/>
        <end position="2148"/>
    </location>
</feature>
<evidence type="ECO:0000313" key="15">
    <source>
        <dbReference type="EMBL" id="MBP2706923.1"/>
    </source>
</evidence>
<dbReference type="Gene3D" id="6.10.140.1830">
    <property type="match status" value="1"/>
</dbReference>
<dbReference type="GO" id="GO:0004315">
    <property type="term" value="F:3-oxoacyl-[acyl-carrier-protein] synthase activity"/>
    <property type="evidence" value="ECO:0007669"/>
    <property type="project" value="InterPro"/>
</dbReference>
<dbReference type="GO" id="GO:0031177">
    <property type="term" value="F:phosphopantetheine binding"/>
    <property type="evidence" value="ECO:0007669"/>
    <property type="project" value="InterPro"/>
</dbReference>
<dbReference type="Pfam" id="PF00109">
    <property type="entry name" value="ketoacyl-synt"/>
    <property type="match status" value="2"/>
</dbReference>
<comment type="cofactor">
    <cofactor evidence="1">
        <name>pantetheine 4'-phosphate</name>
        <dbReference type="ChEBI" id="CHEBI:47942"/>
    </cofactor>
</comment>
<dbReference type="SUPFAM" id="SSF47336">
    <property type="entry name" value="ACP-like"/>
    <property type="match status" value="2"/>
</dbReference>
<dbReference type="InterPro" id="IPR020806">
    <property type="entry name" value="PKS_PP-bd"/>
</dbReference>
<dbReference type="SUPFAM" id="SSF52151">
    <property type="entry name" value="FabD/lysophospholipase-like"/>
    <property type="match status" value="2"/>
</dbReference>
<evidence type="ECO:0000256" key="7">
    <source>
        <dbReference type="ARBA" id="ARBA00023268"/>
    </source>
</evidence>
<dbReference type="PROSITE" id="PS00606">
    <property type="entry name" value="KS3_1"/>
    <property type="match status" value="2"/>
</dbReference>
<dbReference type="Pfam" id="PF16197">
    <property type="entry name" value="KAsynt_C_assoc"/>
    <property type="match status" value="2"/>
</dbReference>
<dbReference type="Gene3D" id="3.40.47.10">
    <property type="match status" value="2"/>
</dbReference>
<dbReference type="InterPro" id="IPR057326">
    <property type="entry name" value="KR_dom"/>
</dbReference>
<dbReference type="Pfam" id="PF00698">
    <property type="entry name" value="Acyl_transf_1"/>
    <property type="match status" value="2"/>
</dbReference>
<dbReference type="Pfam" id="PF08659">
    <property type="entry name" value="KR"/>
    <property type="match status" value="2"/>
</dbReference>
<feature type="region of interest" description="Disordered" evidence="11">
    <location>
        <begin position="1000"/>
        <end position="1040"/>
    </location>
</feature>
<evidence type="ECO:0000256" key="1">
    <source>
        <dbReference type="ARBA" id="ARBA00001957"/>
    </source>
</evidence>
<keyword evidence="7" id="KW-0511">Multifunctional enzyme</keyword>
<evidence type="ECO:0000259" key="12">
    <source>
        <dbReference type="PROSITE" id="PS50075"/>
    </source>
</evidence>
<dbReference type="InterPro" id="IPR016035">
    <property type="entry name" value="Acyl_Trfase/lysoPLipase"/>
</dbReference>
<dbReference type="InterPro" id="IPR049900">
    <property type="entry name" value="PKS_mFAS_DH"/>
</dbReference>
<keyword evidence="10" id="KW-0175">Coiled coil</keyword>
<dbReference type="PANTHER" id="PTHR43775">
    <property type="entry name" value="FATTY ACID SYNTHASE"/>
    <property type="match status" value="1"/>
</dbReference>
<comment type="caution">
    <text evidence="15">The sequence shown here is derived from an EMBL/GenBank/DDBJ whole genome shotgun (WGS) entry which is preliminary data.</text>
</comment>
<dbReference type="Pfam" id="PF14765">
    <property type="entry name" value="PS-DH"/>
    <property type="match status" value="1"/>
</dbReference>
<keyword evidence="8" id="KW-0012">Acyltransferase</keyword>
<dbReference type="InterPro" id="IPR049552">
    <property type="entry name" value="PKS_DH_N"/>
</dbReference>
<dbReference type="SUPFAM" id="SSF53901">
    <property type="entry name" value="Thiolase-like"/>
    <property type="match status" value="2"/>
</dbReference>
<dbReference type="EMBL" id="JAFCNB010000015">
    <property type="protein sequence ID" value="MBP2706923.1"/>
    <property type="molecule type" value="Genomic_DNA"/>
</dbReference>
<dbReference type="FunFam" id="1.10.1200.10:FF:000007">
    <property type="entry name" value="Probable polyketide synthase pks17"/>
    <property type="match status" value="2"/>
</dbReference>
<dbReference type="FunFam" id="3.40.47.10:FF:000019">
    <property type="entry name" value="Polyketide synthase type I"/>
    <property type="match status" value="2"/>
</dbReference>
<dbReference type="SMART" id="SM00822">
    <property type="entry name" value="PKS_KR"/>
    <property type="match status" value="2"/>
</dbReference>
<dbReference type="SUPFAM" id="SSF55048">
    <property type="entry name" value="Probable ACP-binding domain of malonyl-CoA ACP transacylase"/>
    <property type="match status" value="2"/>
</dbReference>
<dbReference type="SUPFAM" id="SSF51735">
    <property type="entry name" value="NAD(P)-binding Rossmann-fold domains"/>
    <property type="match status" value="4"/>
</dbReference>
<dbReference type="InterPro" id="IPR018201">
    <property type="entry name" value="Ketoacyl_synth_AS"/>
</dbReference>
<keyword evidence="16" id="KW-1185">Reference proteome</keyword>
<dbReference type="SMART" id="SM00827">
    <property type="entry name" value="PKS_AT"/>
    <property type="match status" value="2"/>
</dbReference>
<dbReference type="InterPro" id="IPR014030">
    <property type="entry name" value="Ketoacyl_synth_N"/>
</dbReference>
<dbReference type="InterPro" id="IPR014031">
    <property type="entry name" value="Ketoacyl_synth_C"/>
</dbReference>
<name>A0A940WPK8_9ACTN</name>
<dbReference type="SMART" id="SM00826">
    <property type="entry name" value="PKS_DH"/>
    <property type="match status" value="1"/>
</dbReference>
<dbReference type="PROSITE" id="PS50075">
    <property type="entry name" value="CARRIER"/>
    <property type="match status" value="2"/>
</dbReference>
<dbReference type="Pfam" id="PF08990">
    <property type="entry name" value="Docking"/>
    <property type="match status" value="1"/>
</dbReference>
<feature type="domain" description="Carrier" evidence="12">
    <location>
        <begin position="1638"/>
        <end position="1713"/>
    </location>
</feature>